<reference evidence="2 3" key="1">
    <citation type="journal article" date="2016" name="Biochim. Biophys. Acta">
        <title>Characterization of red-shifted phycobilisomes isolated from the chlorophyll f-containing cyanobacterium Halomicronema hongdechloris.</title>
        <authorList>
            <person name="Li Y."/>
            <person name="Lin Y."/>
            <person name="Garvey C.J."/>
            <person name="Birch D."/>
            <person name="Corkery R.W."/>
            <person name="Loughlin P.C."/>
            <person name="Scheer H."/>
            <person name="Willows R.D."/>
            <person name="Chen M."/>
        </authorList>
    </citation>
    <scope>NUCLEOTIDE SEQUENCE [LARGE SCALE GENOMIC DNA]</scope>
    <source>
        <strain evidence="2 3">C2206</strain>
    </source>
</reference>
<keyword evidence="1" id="KW-0812">Transmembrane</keyword>
<evidence type="ECO:0000256" key="1">
    <source>
        <dbReference type="SAM" id="Phobius"/>
    </source>
</evidence>
<dbReference type="RefSeq" id="WP_088430838.1">
    <property type="nucleotide sequence ID" value="NZ_CP021983.2"/>
</dbReference>
<feature type="transmembrane region" description="Helical" evidence="1">
    <location>
        <begin position="38"/>
        <end position="60"/>
    </location>
</feature>
<keyword evidence="1" id="KW-0472">Membrane</keyword>
<protein>
    <submittedName>
        <fullName evidence="2">Uncharacterized protein</fullName>
    </submittedName>
</protein>
<proteinExistence type="predicted"/>
<dbReference type="AlphaFoldDB" id="A0A1Z3HSW5"/>
<keyword evidence="1" id="KW-1133">Transmembrane helix</keyword>
<feature type="transmembrane region" description="Helical" evidence="1">
    <location>
        <begin position="105"/>
        <end position="123"/>
    </location>
</feature>
<organism evidence="2 3">
    <name type="scientific">Halomicronema hongdechloris C2206</name>
    <dbReference type="NCBI Taxonomy" id="1641165"/>
    <lineage>
        <taxon>Bacteria</taxon>
        <taxon>Bacillati</taxon>
        <taxon>Cyanobacteriota</taxon>
        <taxon>Cyanophyceae</taxon>
        <taxon>Nodosilineales</taxon>
        <taxon>Nodosilineaceae</taxon>
        <taxon>Halomicronema</taxon>
    </lineage>
</organism>
<keyword evidence="3" id="KW-1185">Reference proteome</keyword>
<gene>
    <name evidence="2" type="ORF">XM38_041890</name>
</gene>
<evidence type="ECO:0000313" key="3">
    <source>
        <dbReference type="Proteomes" id="UP000191901"/>
    </source>
</evidence>
<dbReference type="OrthoDB" id="581779at2"/>
<accession>A0A1Z3HSW5</accession>
<dbReference type="EMBL" id="CP021983">
    <property type="protein sequence ID" value="ASC73227.1"/>
    <property type="molecule type" value="Genomic_DNA"/>
</dbReference>
<dbReference type="PROSITE" id="PS51257">
    <property type="entry name" value="PROKAR_LIPOPROTEIN"/>
    <property type="match status" value="1"/>
</dbReference>
<name>A0A1Z3HSW5_9CYAN</name>
<dbReference type="Proteomes" id="UP000191901">
    <property type="component" value="Chromosome"/>
</dbReference>
<feature type="transmembrane region" description="Helical" evidence="1">
    <location>
        <begin position="12"/>
        <end position="32"/>
    </location>
</feature>
<evidence type="ECO:0000313" key="2">
    <source>
        <dbReference type="EMBL" id="ASC73227.1"/>
    </source>
</evidence>
<sequence>MSNTRPLRTALLSNAIFSLSCAGVMIAAPVWVGHLLGIQIPLALQIVGLGLVVFAADLIHQATRPNLVTWRALYASIADFVWVIGTIVGVAGFSEVLSGSGRLTIVAVGAVVLIFGLWQLWGINRVMVRDCSL</sequence>
<feature type="transmembrane region" description="Helical" evidence="1">
    <location>
        <begin position="72"/>
        <end position="93"/>
    </location>
</feature>
<dbReference type="KEGG" id="hhg:XM38_041890"/>